<proteinExistence type="predicted"/>
<organism evidence="1 2">
    <name type="scientific">Senna tora</name>
    <dbReference type="NCBI Taxonomy" id="362788"/>
    <lineage>
        <taxon>Eukaryota</taxon>
        <taxon>Viridiplantae</taxon>
        <taxon>Streptophyta</taxon>
        <taxon>Embryophyta</taxon>
        <taxon>Tracheophyta</taxon>
        <taxon>Spermatophyta</taxon>
        <taxon>Magnoliopsida</taxon>
        <taxon>eudicotyledons</taxon>
        <taxon>Gunneridae</taxon>
        <taxon>Pentapetalae</taxon>
        <taxon>rosids</taxon>
        <taxon>fabids</taxon>
        <taxon>Fabales</taxon>
        <taxon>Fabaceae</taxon>
        <taxon>Caesalpinioideae</taxon>
        <taxon>Cassia clade</taxon>
        <taxon>Senna</taxon>
    </lineage>
</organism>
<reference evidence="1" key="1">
    <citation type="submission" date="2020-09" db="EMBL/GenBank/DDBJ databases">
        <title>Genome-Enabled Discovery of Anthraquinone Biosynthesis in Senna tora.</title>
        <authorList>
            <person name="Kang S.-H."/>
            <person name="Pandey R.P."/>
            <person name="Lee C.-M."/>
            <person name="Sim J.-S."/>
            <person name="Jeong J.-T."/>
            <person name="Choi B.-S."/>
            <person name="Jung M."/>
            <person name="Ginzburg D."/>
            <person name="Zhao K."/>
            <person name="Won S.Y."/>
            <person name="Oh T.-J."/>
            <person name="Yu Y."/>
            <person name="Kim N.-H."/>
            <person name="Lee O.R."/>
            <person name="Lee T.-H."/>
            <person name="Bashyal P."/>
            <person name="Kim T.-S."/>
            <person name="Lee W.-H."/>
            <person name="Kawkins C."/>
            <person name="Kim C.-K."/>
            <person name="Kim J.S."/>
            <person name="Ahn B.O."/>
            <person name="Rhee S.Y."/>
            <person name="Sohng J.K."/>
        </authorList>
    </citation>
    <scope>NUCLEOTIDE SEQUENCE</scope>
    <source>
        <tissue evidence="1">Leaf</tissue>
    </source>
</reference>
<dbReference type="EMBL" id="JAAIUW010000006">
    <property type="protein sequence ID" value="KAF7826538.1"/>
    <property type="molecule type" value="Genomic_DNA"/>
</dbReference>
<comment type="caution">
    <text evidence="1">The sequence shown here is derived from an EMBL/GenBank/DDBJ whole genome shotgun (WGS) entry which is preliminary data.</text>
</comment>
<protein>
    <submittedName>
        <fullName evidence="1">Uncharacterized protein</fullName>
    </submittedName>
</protein>
<sequence length="248" mass="27966">MDQRYCAFLYRDGNICQGSNGVAFEGQQPLGVIIREGINFEGLKQLIIQKLCLANSEENDEHVEMTMMTHNVYAAVINVMELLVETRAIRFHVDLNIESQSLLEDVPLSIPSWSQPEMPSAYYQSYINFDNTPNIEMARGLMAIANISSPHVRDDIGCSSHQTRIDVADVEALSFDSNFLLDEEADAIGPQVVWEYHEHAASFMSNICVERLVETDKLFAETESMGVELAEGAMFEPKKIFDMLLRCT</sequence>
<accession>A0A834TQF2</accession>
<keyword evidence="2" id="KW-1185">Reference proteome</keyword>
<name>A0A834TQF2_9FABA</name>
<dbReference type="Proteomes" id="UP000634136">
    <property type="component" value="Unassembled WGS sequence"/>
</dbReference>
<gene>
    <name evidence="1" type="ORF">G2W53_017702</name>
</gene>
<evidence type="ECO:0000313" key="2">
    <source>
        <dbReference type="Proteomes" id="UP000634136"/>
    </source>
</evidence>
<dbReference type="AlphaFoldDB" id="A0A834TQF2"/>
<evidence type="ECO:0000313" key="1">
    <source>
        <dbReference type="EMBL" id="KAF7826538.1"/>
    </source>
</evidence>